<dbReference type="EMBL" id="JAMDMJ010000024">
    <property type="protein sequence ID" value="MCY9597728.1"/>
    <property type="molecule type" value="Genomic_DNA"/>
</dbReference>
<dbReference type="RefSeq" id="WP_042234675.1">
    <property type="nucleotide sequence ID" value="NZ_CP026520.1"/>
</dbReference>
<dbReference type="Pfam" id="PF05448">
    <property type="entry name" value="AXE1"/>
    <property type="match status" value="1"/>
</dbReference>
<dbReference type="InterPro" id="IPR029058">
    <property type="entry name" value="AB_hydrolase_fold"/>
</dbReference>
<dbReference type="InterPro" id="IPR039069">
    <property type="entry name" value="CE7"/>
</dbReference>
<reference evidence="5 6" key="1">
    <citation type="submission" date="2018-01" db="EMBL/GenBank/DDBJ databases">
        <title>The whole genome sequencing and assembly of Paenibacillus chitinolyticus KCCM 41400 strain.</title>
        <authorList>
            <person name="Kim J.-Y."/>
            <person name="Park M.-K."/>
            <person name="Lee Y.-J."/>
            <person name="Yi H."/>
            <person name="Bahn Y.-S."/>
            <person name="Kim J.F."/>
            <person name="Lee D.-W."/>
        </authorList>
    </citation>
    <scope>NUCLEOTIDE SEQUENCE [LARGE SCALE GENOMIC DNA]</scope>
    <source>
        <strain evidence="5 6">KCCM 41400</strain>
    </source>
</reference>
<accession>A0A410X365</accession>
<dbReference type="KEGG" id="pchi:PC41400_26665"/>
<dbReference type="AlphaFoldDB" id="A0A410X365"/>
<dbReference type="PANTHER" id="PTHR40111:SF1">
    <property type="entry name" value="CEPHALOSPORIN-C DEACETYLASE"/>
    <property type="match status" value="1"/>
</dbReference>
<gene>
    <name evidence="4" type="ORF">M5X16_18345</name>
    <name evidence="5" type="ORF">PC41400_26665</name>
</gene>
<evidence type="ECO:0000313" key="7">
    <source>
        <dbReference type="Proteomes" id="UP001527202"/>
    </source>
</evidence>
<dbReference type="SUPFAM" id="SSF53474">
    <property type="entry name" value="alpha/beta-Hydrolases"/>
    <property type="match status" value="1"/>
</dbReference>
<dbReference type="Gene3D" id="3.40.50.1820">
    <property type="entry name" value="alpha/beta hydrolase"/>
    <property type="match status" value="1"/>
</dbReference>
<dbReference type="Proteomes" id="UP001527202">
    <property type="component" value="Unassembled WGS sequence"/>
</dbReference>
<proteinExistence type="predicted"/>
<feature type="active site" description="Charge relay system" evidence="1">
    <location>
        <position position="298"/>
    </location>
</feature>
<name>A0A410X365_9BACL</name>
<dbReference type="GO" id="GO:0052689">
    <property type="term" value="F:carboxylic ester hydrolase activity"/>
    <property type="evidence" value="ECO:0007669"/>
    <property type="project" value="TreeGrafter"/>
</dbReference>
<dbReference type="Proteomes" id="UP000288943">
    <property type="component" value="Chromosome"/>
</dbReference>
<reference evidence="4 7" key="2">
    <citation type="submission" date="2022-05" db="EMBL/GenBank/DDBJ databases">
        <title>Genome Sequencing of Bee-Associated Microbes.</title>
        <authorList>
            <person name="Dunlap C."/>
        </authorList>
    </citation>
    <scope>NUCLEOTIDE SEQUENCE [LARGE SCALE GENOMIC DNA]</scope>
    <source>
        <strain evidence="4 7">NRRL B-23120</strain>
    </source>
</reference>
<evidence type="ECO:0000313" key="6">
    <source>
        <dbReference type="Proteomes" id="UP000288943"/>
    </source>
</evidence>
<dbReference type="OrthoDB" id="9770528at2"/>
<dbReference type="PANTHER" id="PTHR40111">
    <property type="entry name" value="CEPHALOSPORIN-C DEACETYLASE"/>
    <property type="match status" value="1"/>
</dbReference>
<evidence type="ECO:0000259" key="3">
    <source>
        <dbReference type="Pfam" id="PF05448"/>
    </source>
</evidence>
<evidence type="ECO:0000256" key="2">
    <source>
        <dbReference type="PIRSR" id="PIRSR639069-2"/>
    </source>
</evidence>
<evidence type="ECO:0000313" key="5">
    <source>
        <dbReference type="EMBL" id="QAV21062.1"/>
    </source>
</evidence>
<dbReference type="InterPro" id="IPR008391">
    <property type="entry name" value="AXE1_dom"/>
</dbReference>
<evidence type="ECO:0000313" key="4">
    <source>
        <dbReference type="EMBL" id="MCY9597728.1"/>
    </source>
</evidence>
<dbReference type="GO" id="GO:0005976">
    <property type="term" value="P:polysaccharide metabolic process"/>
    <property type="evidence" value="ECO:0007669"/>
    <property type="project" value="TreeGrafter"/>
</dbReference>
<organism evidence="5 6">
    <name type="scientific">Paenibacillus chitinolyticus</name>
    <dbReference type="NCBI Taxonomy" id="79263"/>
    <lineage>
        <taxon>Bacteria</taxon>
        <taxon>Bacillati</taxon>
        <taxon>Bacillota</taxon>
        <taxon>Bacilli</taxon>
        <taxon>Bacillales</taxon>
        <taxon>Paenibacillaceae</taxon>
        <taxon>Paenibacillus</taxon>
    </lineage>
</organism>
<feature type="active site" description="Charge relay system" evidence="1">
    <location>
        <position position="269"/>
    </location>
</feature>
<feature type="active site" description="Nucleophile" evidence="1">
    <location>
        <position position="184"/>
    </location>
</feature>
<dbReference type="EMBL" id="CP026520">
    <property type="protein sequence ID" value="QAV21062.1"/>
    <property type="molecule type" value="Genomic_DNA"/>
</dbReference>
<dbReference type="GeneID" id="95378378"/>
<protein>
    <submittedName>
        <fullName evidence="5">Acetylesterase</fullName>
    </submittedName>
    <submittedName>
        <fullName evidence="4">Acetylxylan esterase</fullName>
    </submittedName>
</protein>
<feature type="domain" description="Acetyl xylan esterase" evidence="3">
    <location>
        <begin position="4"/>
        <end position="308"/>
    </location>
</feature>
<feature type="binding site" evidence="2">
    <location>
        <position position="94"/>
    </location>
    <ligand>
        <name>substrate</name>
    </ligand>
</feature>
<sequence length="320" mass="36190">MNAVEKRIHTLHQYKPALTLDPSAADHFWDKKLDLFKNKPLNARVEQRDSLMNGVDTYHVTYEGFDETPIHGWFLVPSFMQKKSYPCLVMFPGYTADKGLPERYAAWLLQGFAVFAVDVRGQGGETGNRLDYDAGTSTGWMTQNILDKDRCYYMAVTLDAYKAVEWAAGRPEVRASKIAVVGGSQGGGLSLITGALHEKVSLIVADIPNMCHMDFGVLNSVGSLKEAADFIKRNPDRLEPVFETLAHFDMMNLAHRIRVPVRMTVGLKDMVCWPEAIFAAYNRIEGDKHIDVHPFSGHEVSERQQQEHRRYLAEWAREAQ</sequence>
<evidence type="ECO:0000256" key="1">
    <source>
        <dbReference type="PIRSR" id="PIRSR639069-1"/>
    </source>
</evidence>
<keyword evidence="7" id="KW-1185">Reference proteome</keyword>